<keyword evidence="2" id="KW-1133">Transmembrane helix</keyword>
<comment type="caution">
    <text evidence="3">The sequence shown here is derived from an EMBL/GenBank/DDBJ whole genome shotgun (WGS) entry which is preliminary data.</text>
</comment>
<evidence type="ECO:0000256" key="1">
    <source>
        <dbReference type="SAM" id="MobiDB-lite"/>
    </source>
</evidence>
<dbReference type="EMBL" id="BMDC01000004">
    <property type="protein sequence ID" value="GGH66413.1"/>
    <property type="molecule type" value="Genomic_DNA"/>
</dbReference>
<evidence type="ECO:0000313" key="3">
    <source>
        <dbReference type="EMBL" id="GGH66413.1"/>
    </source>
</evidence>
<name>A0A917IY47_9MICC</name>
<feature type="transmembrane region" description="Helical" evidence="2">
    <location>
        <begin position="31"/>
        <end position="52"/>
    </location>
</feature>
<feature type="region of interest" description="Disordered" evidence="1">
    <location>
        <begin position="82"/>
        <end position="120"/>
    </location>
</feature>
<sequence>MNTKFLLSPAYLVSVAALIVGAILASTRWMVLGWMIFIIGLALNAMALVVLANREYLRRAQRVGTVPKASAHAPTGVIEDKDDAAAAAPADAEEPAPQVAPKKRSGKITDSHSIFPHKKS</sequence>
<evidence type="ECO:0000313" key="4">
    <source>
        <dbReference type="Proteomes" id="UP000600171"/>
    </source>
</evidence>
<keyword evidence="2" id="KW-0812">Transmembrane</keyword>
<protein>
    <submittedName>
        <fullName evidence="3">Uncharacterized protein</fullName>
    </submittedName>
</protein>
<dbReference type="Proteomes" id="UP000600171">
    <property type="component" value="Unassembled WGS sequence"/>
</dbReference>
<reference evidence="3 4" key="1">
    <citation type="journal article" date="2014" name="Int. J. Syst. Evol. Microbiol.">
        <title>Complete genome sequence of Corynebacterium casei LMG S-19264T (=DSM 44701T), isolated from a smear-ripened cheese.</title>
        <authorList>
            <consortium name="US DOE Joint Genome Institute (JGI-PGF)"/>
            <person name="Walter F."/>
            <person name="Albersmeier A."/>
            <person name="Kalinowski J."/>
            <person name="Ruckert C."/>
        </authorList>
    </citation>
    <scope>NUCLEOTIDE SEQUENCE [LARGE SCALE GENOMIC DNA]</scope>
    <source>
        <strain evidence="3 4">CCM 8669</strain>
    </source>
</reference>
<accession>A0A917IY47</accession>
<gene>
    <name evidence="3" type="ORF">GCM10007359_20550</name>
</gene>
<organism evidence="3 4">
    <name type="scientific">Rothia aerolata</name>
    <dbReference type="NCBI Taxonomy" id="1812262"/>
    <lineage>
        <taxon>Bacteria</taxon>
        <taxon>Bacillati</taxon>
        <taxon>Actinomycetota</taxon>
        <taxon>Actinomycetes</taxon>
        <taxon>Micrococcales</taxon>
        <taxon>Micrococcaceae</taxon>
        <taxon>Rothia</taxon>
    </lineage>
</organism>
<dbReference type="AlphaFoldDB" id="A0A917IY47"/>
<dbReference type="RefSeq" id="WP_188360284.1">
    <property type="nucleotide sequence ID" value="NZ_BMDC01000004.1"/>
</dbReference>
<keyword evidence="4" id="KW-1185">Reference proteome</keyword>
<proteinExistence type="predicted"/>
<keyword evidence="2" id="KW-0472">Membrane</keyword>
<evidence type="ECO:0000256" key="2">
    <source>
        <dbReference type="SAM" id="Phobius"/>
    </source>
</evidence>